<dbReference type="CDD" id="cd00331">
    <property type="entry name" value="IGPS"/>
    <property type="match status" value="1"/>
</dbReference>
<dbReference type="OrthoDB" id="9804217at2"/>
<dbReference type="AlphaFoldDB" id="A0A2A7MI61"/>
<reference evidence="11 12" key="1">
    <citation type="submission" date="2017-10" db="EMBL/GenBank/DDBJ databases">
        <title>Effective Description of Clostridium neonatale sp. nov. linked to necrotizing enterocolitis in neonates and a clarification of species assignable to the genus Clostridium (Prazmowski 1880) emend. Lawson and Rainey 2016.</title>
        <authorList>
            <person name="Bernard K."/>
            <person name="Burdz T."/>
            <person name="Wiebe D."/>
            <person name="Balcewich B."/>
            <person name="Alfa M."/>
            <person name="Bernier A.-M."/>
        </authorList>
    </citation>
    <scope>NUCLEOTIDE SEQUENCE [LARGE SCALE GENOMIC DNA]</scope>
    <source>
        <strain evidence="11 12">LCDC99A005</strain>
    </source>
</reference>
<dbReference type="EMBL" id="PDCJ01000001">
    <property type="protein sequence ID" value="PEG31001.1"/>
    <property type="molecule type" value="Genomic_DNA"/>
</dbReference>
<dbReference type="GO" id="GO:0000162">
    <property type="term" value="P:L-tryptophan biosynthetic process"/>
    <property type="evidence" value="ECO:0007669"/>
    <property type="project" value="UniProtKB-UniPathway"/>
</dbReference>
<gene>
    <name evidence="11" type="ORF">CQ394_04560</name>
</gene>
<proteinExistence type="inferred from homology"/>
<accession>A0A2A7MI61</accession>
<evidence type="ECO:0000313" key="11">
    <source>
        <dbReference type="EMBL" id="PEG31001.1"/>
    </source>
</evidence>
<evidence type="ECO:0000256" key="3">
    <source>
        <dbReference type="ARBA" id="ARBA00008737"/>
    </source>
</evidence>
<evidence type="ECO:0000313" key="12">
    <source>
        <dbReference type="Proteomes" id="UP000220840"/>
    </source>
</evidence>
<dbReference type="SUPFAM" id="SSF51366">
    <property type="entry name" value="Ribulose-phoshate binding barrel"/>
    <property type="match status" value="1"/>
</dbReference>
<evidence type="ECO:0000256" key="1">
    <source>
        <dbReference type="ARBA" id="ARBA00001633"/>
    </source>
</evidence>
<protein>
    <recommendedName>
        <fullName evidence="4">indole-3-glycerol-phosphate synthase</fullName>
        <ecNumber evidence="4">4.1.1.48</ecNumber>
    </recommendedName>
</protein>
<evidence type="ECO:0000256" key="5">
    <source>
        <dbReference type="ARBA" id="ARBA00022605"/>
    </source>
</evidence>
<keyword evidence="9" id="KW-0456">Lyase</keyword>
<keyword evidence="7" id="KW-0822">Tryptophan biosynthesis</keyword>
<evidence type="ECO:0000259" key="10">
    <source>
        <dbReference type="Pfam" id="PF00218"/>
    </source>
</evidence>
<comment type="caution">
    <text evidence="11">The sequence shown here is derived from an EMBL/GenBank/DDBJ whole genome shotgun (WGS) entry which is preliminary data.</text>
</comment>
<evidence type="ECO:0000256" key="8">
    <source>
        <dbReference type="ARBA" id="ARBA00023141"/>
    </source>
</evidence>
<evidence type="ECO:0000256" key="6">
    <source>
        <dbReference type="ARBA" id="ARBA00022793"/>
    </source>
</evidence>
<dbReference type="PANTHER" id="PTHR22854:SF2">
    <property type="entry name" value="INDOLE-3-GLYCEROL-PHOSPHATE SYNTHASE"/>
    <property type="match status" value="1"/>
</dbReference>
<dbReference type="NCBIfam" id="NF001377">
    <property type="entry name" value="PRK00278.2-4"/>
    <property type="match status" value="1"/>
</dbReference>
<dbReference type="GO" id="GO:0004640">
    <property type="term" value="F:phosphoribosylanthranilate isomerase activity"/>
    <property type="evidence" value="ECO:0007669"/>
    <property type="project" value="TreeGrafter"/>
</dbReference>
<dbReference type="InterPro" id="IPR013785">
    <property type="entry name" value="Aldolase_TIM"/>
</dbReference>
<evidence type="ECO:0000256" key="9">
    <source>
        <dbReference type="ARBA" id="ARBA00023239"/>
    </source>
</evidence>
<dbReference type="PANTHER" id="PTHR22854">
    <property type="entry name" value="TRYPTOPHAN BIOSYNTHESIS PROTEIN"/>
    <property type="match status" value="1"/>
</dbReference>
<dbReference type="InterPro" id="IPR011060">
    <property type="entry name" value="RibuloseP-bd_barrel"/>
</dbReference>
<dbReference type="UniPathway" id="UPA00035">
    <property type="reaction ID" value="UER00043"/>
</dbReference>
<dbReference type="InterPro" id="IPR013798">
    <property type="entry name" value="Indole-3-glycerol_P_synth_dom"/>
</dbReference>
<dbReference type="InterPro" id="IPR001468">
    <property type="entry name" value="Indole-3-GlycerolPSynthase_CS"/>
</dbReference>
<evidence type="ECO:0000256" key="2">
    <source>
        <dbReference type="ARBA" id="ARBA00004696"/>
    </source>
</evidence>
<dbReference type="Proteomes" id="UP000220840">
    <property type="component" value="Unassembled WGS sequence"/>
</dbReference>
<name>A0A2A7MI61_9CLOT</name>
<keyword evidence="6" id="KW-0210">Decarboxylase</keyword>
<evidence type="ECO:0000256" key="7">
    <source>
        <dbReference type="ARBA" id="ARBA00022822"/>
    </source>
</evidence>
<comment type="catalytic activity">
    <reaction evidence="1">
        <text>1-(2-carboxyphenylamino)-1-deoxy-D-ribulose 5-phosphate + H(+) = (1S,2R)-1-C-(indol-3-yl)glycerol 3-phosphate + CO2 + H2O</text>
        <dbReference type="Rhea" id="RHEA:23476"/>
        <dbReference type="ChEBI" id="CHEBI:15377"/>
        <dbReference type="ChEBI" id="CHEBI:15378"/>
        <dbReference type="ChEBI" id="CHEBI:16526"/>
        <dbReference type="ChEBI" id="CHEBI:58613"/>
        <dbReference type="ChEBI" id="CHEBI:58866"/>
        <dbReference type="EC" id="4.1.1.48"/>
    </reaction>
</comment>
<comment type="similarity">
    <text evidence="3">Belongs to the TrpC family.</text>
</comment>
<keyword evidence="8" id="KW-0057">Aromatic amino acid biosynthesis</keyword>
<feature type="domain" description="Indole-3-glycerol phosphate synthase" evidence="10">
    <location>
        <begin position="3"/>
        <end position="255"/>
    </location>
</feature>
<comment type="pathway">
    <text evidence="2">Amino-acid biosynthesis; L-tryptophan biosynthesis; L-tryptophan from chorismate: step 4/5.</text>
</comment>
<dbReference type="Pfam" id="PF00218">
    <property type="entry name" value="IGPS"/>
    <property type="match status" value="1"/>
</dbReference>
<dbReference type="FunFam" id="3.20.20.70:FF:000024">
    <property type="entry name" value="Indole-3-glycerol phosphate synthase"/>
    <property type="match status" value="1"/>
</dbReference>
<keyword evidence="5" id="KW-0028">Amino-acid biosynthesis</keyword>
<evidence type="ECO:0000256" key="4">
    <source>
        <dbReference type="ARBA" id="ARBA00012362"/>
    </source>
</evidence>
<dbReference type="PROSITE" id="PS00614">
    <property type="entry name" value="IGPS"/>
    <property type="match status" value="1"/>
</dbReference>
<organism evidence="11 12">
    <name type="scientific">Clostridium neonatale</name>
    <dbReference type="NCBI Taxonomy" id="137838"/>
    <lineage>
        <taxon>Bacteria</taxon>
        <taxon>Bacillati</taxon>
        <taxon>Bacillota</taxon>
        <taxon>Clostridia</taxon>
        <taxon>Eubacteriales</taxon>
        <taxon>Clostridiaceae</taxon>
        <taxon>Clostridium</taxon>
    </lineage>
</organism>
<dbReference type="STRING" id="137838.GCA_001458595_02378"/>
<dbReference type="Gene3D" id="3.20.20.70">
    <property type="entry name" value="Aldolase class I"/>
    <property type="match status" value="1"/>
</dbReference>
<keyword evidence="12" id="KW-1185">Reference proteome</keyword>
<sequence length="270" mass="31258">MILDDIVAKKKTRVDTRKKEIPIDMVKEKALEIVKRENELYKGKYENPFKKALSKECLSVIGEFKKASPSKGIIVENFNIENILNYYNFMKVDAFSILTEEDYFKGKDEYIKKINSLSNTPILRKDFVIDFYQIYEAKILGASGILLIVSVLGEELEKYFEEAKKFNLQPLVEVHNKEELEIALKYDCDVIGINNRDLKTFNVSLDTTKELIKCIPEGKIKITESGIMSIGDLKKAKEYEADGVLIGEFFMRNIENIKFQAEYKKFKNII</sequence>
<dbReference type="InterPro" id="IPR045186">
    <property type="entry name" value="Indole-3-glycerol_P_synth"/>
</dbReference>
<dbReference type="GO" id="GO:0004425">
    <property type="term" value="F:indole-3-glycerol-phosphate synthase activity"/>
    <property type="evidence" value="ECO:0007669"/>
    <property type="project" value="UniProtKB-EC"/>
</dbReference>
<dbReference type="EC" id="4.1.1.48" evidence="4"/>
<dbReference type="RefSeq" id="WP_058295165.1">
    <property type="nucleotide sequence ID" value="NZ_CAMRXJ010000044.1"/>
</dbReference>